<evidence type="ECO:0000313" key="5">
    <source>
        <dbReference type="Proteomes" id="UP000179786"/>
    </source>
</evidence>
<evidence type="ECO:0000313" key="4">
    <source>
        <dbReference type="EMBL" id="OHU87105.1"/>
    </source>
</evidence>
<dbReference type="InterPro" id="IPR001638">
    <property type="entry name" value="Solute-binding_3/MltF_N"/>
</dbReference>
<reference evidence="4 5" key="1">
    <citation type="submission" date="2016-09" db="EMBL/GenBank/DDBJ databases">
        <title>Pseudoalteromonas amylolytica sp. nov., isolated from the surface seawater.</title>
        <authorList>
            <person name="Wu Y.-H."/>
            <person name="Cheng H."/>
            <person name="Jin X.-B."/>
            <person name="Wang C.-S."/>
            <person name="Xu X.-W."/>
        </authorList>
    </citation>
    <scope>NUCLEOTIDE SEQUENCE [LARGE SCALE GENOMIC DNA]</scope>
    <source>
        <strain evidence="4 5">JW1</strain>
    </source>
</reference>
<dbReference type="Gene3D" id="3.40.190.10">
    <property type="entry name" value="Periplasmic binding protein-like II"/>
    <property type="match status" value="2"/>
</dbReference>
<protein>
    <submittedName>
        <fullName evidence="4">Amino acid ABC transporter substrate-binding protein</fullName>
    </submittedName>
</protein>
<dbReference type="PANTHER" id="PTHR35936:SF19">
    <property type="entry name" value="AMINO-ACID-BINDING PROTEIN YXEM-RELATED"/>
    <property type="match status" value="1"/>
</dbReference>
<accession>A0A1S1MJB8</accession>
<proteinExistence type="inferred from homology"/>
<organism evidence="4 5">
    <name type="scientific">Pseudoalteromonas amylolytica</name>
    <dbReference type="NCBI Taxonomy" id="1859457"/>
    <lineage>
        <taxon>Bacteria</taxon>
        <taxon>Pseudomonadati</taxon>
        <taxon>Pseudomonadota</taxon>
        <taxon>Gammaproteobacteria</taxon>
        <taxon>Alteromonadales</taxon>
        <taxon>Pseudoalteromonadaceae</taxon>
        <taxon>Pseudoalteromonas</taxon>
    </lineage>
</organism>
<dbReference type="STRING" id="1859457.BET10_00360"/>
<dbReference type="SUPFAM" id="SSF53850">
    <property type="entry name" value="Periplasmic binding protein-like II"/>
    <property type="match status" value="1"/>
</dbReference>
<dbReference type="PANTHER" id="PTHR35936">
    <property type="entry name" value="MEMBRANE-BOUND LYTIC MUREIN TRANSGLYCOSYLASE F"/>
    <property type="match status" value="1"/>
</dbReference>
<sequence length="259" mass="30121">MYYKLFVVLLIFVTHYSHSCERTFKVGVGTPWPPYVMYEADRYFGLDIDATKKIFAKAGLCIRFVRLPSSARGITELEKGFIDVLPSASYNEQRAKIAYFSSEYRKERMRLFTLSTLDEVNNLSELFSQGYLFTANPGAYYGEELENILRIEQFKDNYFEVASLSQRMELVRRGRVDFLIEDEASGIYYKKRLGYDALRVHPYVIHDNGIHFMLSKDAFDIEQVAQINRAINLVSEQLKAIELRYQADLTEPLSQSSHF</sequence>
<evidence type="ECO:0000259" key="3">
    <source>
        <dbReference type="SMART" id="SM00062"/>
    </source>
</evidence>
<dbReference type="Pfam" id="PF00497">
    <property type="entry name" value="SBP_bac_3"/>
    <property type="match status" value="1"/>
</dbReference>
<dbReference type="SMART" id="SM00062">
    <property type="entry name" value="PBPb"/>
    <property type="match status" value="1"/>
</dbReference>
<name>A0A1S1MJB8_9GAMM</name>
<gene>
    <name evidence="4" type="ORF">BET10_00360</name>
</gene>
<evidence type="ECO:0000256" key="1">
    <source>
        <dbReference type="ARBA" id="ARBA00010333"/>
    </source>
</evidence>
<dbReference type="EMBL" id="MKJU01000035">
    <property type="protein sequence ID" value="OHU87105.1"/>
    <property type="molecule type" value="Genomic_DNA"/>
</dbReference>
<keyword evidence="5" id="KW-1185">Reference proteome</keyword>
<feature type="domain" description="Solute-binding protein family 3/N-terminal" evidence="3">
    <location>
        <begin position="23"/>
        <end position="249"/>
    </location>
</feature>
<comment type="similarity">
    <text evidence="1">Belongs to the bacterial solute-binding protein 3 family.</text>
</comment>
<dbReference type="AlphaFoldDB" id="A0A1S1MJB8"/>
<comment type="caution">
    <text evidence="4">The sequence shown here is derived from an EMBL/GenBank/DDBJ whole genome shotgun (WGS) entry which is preliminary data.</text>
</comment>
<dbReference type="Proteomes" id="UP000179786">
    <property type="component" value="Unassembled WGS sequence"/>
</dbReference>
<keyword evidence="2" id="KW-0732">Signal</keyword>
<evidence type="ECO:0000256" key="2">
    <source>
        <dbReference type="ARBA" id="ARBA00022729"/>
    </source>
</evidence>